<comment type="caution">
    <text evidence="7">The sequence shown here is derived from an EMBL/GenBank/DDBJ whole genome shotgun (WGS) entry which is preliminary data.</text>
</comment>
<evidence type="ECO:0000259" key="6">
    <source>
        <dbReference type="PROSITE" id="PS50114"/>
    </source>
</evidence>
<dbReference type="InterPro" id="IPR000679">
    <property type="entry name" value="Znf_GATA"/>
</dbReference>
<dbReference type="OrthoDB" id="2162994at2759"/>
<dbReference type="PANTHER" id="PTHR45658">
    <property type="entry name" value="GATA TRANSCRIPTION FACTOR"/>
    <property type="match status" value="1"/>
</dbReference>
<gene>
    <name evidence="7" type="ORF">CTheo_6239</name>
</gene>
<dbReference type="SMART" id="SM00401">
    <property type="entry name" value="ZnF_GATA"/>
    <property type="match status" value="1"/>
</dbReference>
<proteinExistence type="predicted"/>
<dbReference type="CDD" id="cd00202">
    <property type="entry name" value="ZnF_GATA"/>
    <property type="match status" value="1"/>
</dbReference>
<name>A0A5N5QF89_9AGAM</name>
<evidence type="ECO:0000256" key="2">
    <source>
        <dbReference type="ARBA" id="ARBA00022771"/>
    </source>
</evidence>
<keyword evidence="1" id="KW-0479">Metal-binding</keyword>
<reference evidence="7 8" key="1">
    <citation type="journal article" date="2019" name="Fungal Biol. Biotechnol.">
        <title>Draft genome sequence of fastidious pathogen Ceratobasidium theobromae, which causes vascular-streak dieback in Theobroma cacao.</title>
        <authorList>
            <person name="Ali S.S."/>
            <person name="Asman A."/>
            <person name="Shao J."/>
            <person name="Firmansyah A.P."/>
            <person name="Susilo A.W."/>
            <person name="Rosmana A."/>
            <person name="McMahon P."/>
            <person name="Junaid M."/>
            <person name="Guest D."/>
            <person name="Kheng T.Y."/>
            <person name="Meinhardt L.W."/>
            <person name="Bailey B.A."/>
        </authorList>
    </citation>
    <scope>NUCLEOTIDE SEQUENCE [LARGE SCALE GENOMIC DNA]</scope>
    <source>
        <strain evidence="7 8">CT2</strain>
    </source>
</reference>
<dbReference type="InterPro" id="IPR013088">
    <property type="entry name" value="Znf_NHR/GATA"/>
</dbReference>
<protein>
    <submittedName>
        <fullName evidence="7">GATA zinc finger domain-containing protein 10</fullName>
    </submittedName>
</protein>
<evidence type="ECO:0000313" key="8">
    <source>
        <dbReference type="Proteomes" id="UP000383932"/>
    </source>
</evidence>
<dbReference type="GO" id="GO:0006355">
    <property type="term" value="P:regulation of DNA-templated transcription"/>
    <property type="evidence" value="ECO:0007669"/>
    <property type="project" value="InterPro"/>
</dbReference>
<dbReference type="AlphaFoldDB" id="A0A5N5QF89"/>
<dbReference type="PROSITE" id="PS00344">
    <property type="entry name" value="GATA_ZN_FINGER_1"/>
    <property type="match status" value="1"/>
</dbReference>
<evidence type="ECO:0000256" key="4">
    <source>
        <dbReference type="PROSITE-ProRule" id="PRU00094"/>
    </source>
</evidence>
<dbReference type="GO" id="GO:0043565">
    <property type="term" value="F:sequence-specific DNA binding"/>
    <property type="evidence" value="ECO:0007669"/>
    <property type="project" value="InterPro"/>
</dbReference>
<keyword evidence="2 4" id="KW-0863">Zinc-finger</keyword>
<keyword evidence="8" id="KW-1185">Reference proteome</keyword>
<feature type="region of interest" description="Disordered" evidence="5">
    <location>
        <begin position="72"/>
        <end position="115"/>
    </location>
</feature>
<evidence type="ECO:0000256" key="5">
    <source>
        <dbReference type="SAM" id="MobiDB-lite"/>
    </source>
</evidence>
<dbReference type="SUPFAM" id="SSF57716">
    <property type="entry name" value="Glucocorticoid receptor-like (DNA-binding domain)"/>
    <property type="match status" value="1"/>
</dbReference>
<feature type="compositionally biased region" description="Pro residues" evidence="5">
    <location>
        <begin position="91"/>
        <end position="105"/>
    </location>
</feature>
<dbReference type="EMBL" id="SSOP01000178">
    <property type="protein sequence ID" value="KAB5590324.1"/>
    <property type="molecule type" value="Genomic_DNA"/>
</dbReference>
<keyword evidence="3" id="KW-0862">Zinc</keyword>
<evidence type="ECO:0000313" key="7">
    <source>
        <dbReference type="EMBL" id="KAB5590324.1"/>
    </source>
</evidence>
<dbReference type="Proteomes" id="UP000383932">
    <property type="component" value="Unassembled WGS sequence"/>
</dbReference>
<dbReference type="Gene3D" id="3.30.50.10">
    <property type="entry name" value="Erythroid Transcription Factor GATA-1, subunit A"/>
    <property type="match status" value="1"/>
</dbReference>
<feature type="region of interest" description="Disordered" evidence="5">
    <location>
        <begin position="231"/>
        <end position="268"/>
    </location>
</feature>
<dbReference type="GO" id="GO:0008270">
    <property type="term" value="F:zinc ion binding"/>
    <property type="evidence" value="ECO:0007669"/>
    <property type="project" value="UniProtKB-KW"/>
</dbReference>
<evidence type="ECO:0000256" key="1">
    <source>
        <dbReference type="ARBA" id="ARBA00022723"/>
    </source>
</evidence>
<feature type="compositionally biased region" description="Polar residues" evidence="5">
    <location>
        <begin position="246"/>
        <end position="255"/>
    </location>
</feature>
<feature type="domain" description="GATA-type" evidence="6">
    <location>
        <begin position="154"/>
        <end position="189"/>
    </location>
</feature>
<evidence type="ECO:0000256" key="3">
    <source>
        <dbReference type="ARBA" id="ARBA00022833"/>
    </source>
</evidence>
<sequence length="299" mass="33317">MDLRLPPIRDLHLDDEAPVRDERLQRVLNHCQALCAFADHYASAPPPPNPPEVAQMVDRAVEVITILQEYKNATCPPPRAPKRPWEDAPEPRPAPSAPADPPSPAPQEAQMSVFDPRHDEATRIAMRDMEDIRARRPPHGQPASKVKYKKRSRATPPGHCHSCDISDTPEWRRGPDGQRTLCNACGLHYAKLVRKRDRIISALPAGGQAPPLIDIAFLRKSARLAAENSALARSAAGRRRVDKSKPQSPSPTRVQPAQPRHVPVHAPSYQPYVQSAAYQATWYPAPHSSWDRYMPPASR</sequence>
<dbReference type="PROSITE" id="PS50114">
    <property type="entry name" value="GATA_ZN_FINGER_2"/>
    <property type="match status" value="1"/>
</dbReference>
<dbReference type="InterPro" id="IPR051140">
    <property type="entry name" value="GATA_TF"/>
</dbReference>
<accession>A0A5N5QF89</accession>
<feature type="region of interest" description="Disordered" evidence="5">
    <location>
        <begin position="130"/>
        <end position="160"/>
    </location>
</feature>
<dbReference type="Pfam" id="PF00320">
    <property type="entry name" value="GATA"/>
    <property type="match status" value="1"/>
</dbReference>
<organism evidence="7 8">
    <name type="scientific">Ceratobasidium theobromae</name>
    <dbReference type="NCBI Taxonomy" id="1582974"/>
    <lineage>
        <taxon>Eukaryota</taxon>
        <taxon>Fungi</taxon>
        <taxon>Dikarya</taxon>
        <taxon>Basidiomycota</taxon>
        <taxon>Agaricomycotina</taxon>
        <taxon>Agaricomycetes</taxon>
        <taxon>Cantharellales</taxon>
        <taxon>Ceratobasidiaceae</taxon>
        <taxon>Ceratobasidium</taxon>
    </lineage>
</organism>